<proteinExistence type="predicted"/>
<keyword evidence="3" id="KW-1185">Reference proteome</keyword>
<organism evidence="2 3">
    <name type="scientific">Cryomyces minteri</name>
    <dbReference type="NCBI Taxonomy" id="331657"/>
    <lineage>
        <taxon>Eukaryota</taxon>
        <taxon>Fungi</taxon>
        <taxon>Dikarya</taxon>
        <taxon>Ascomycota</taxon>
        <taxon>Pezizomycotina</taxon>
        <taxon>Dothideomycetes</taxon>
        <taxon>Dothideomycetes incertae sedis</taxon>
        <taxon>Cryomyces</taxon>
    </lineage>
</organism>
<evidence type="ECO:0000313" key="3">
    <source>
        <dbReference type="Proteomes" id="UP000308768"/>
    </source>
</evidence>
<name>A0A4U0WQE9_9PEZI</name>
<feature type="non-terminal residue" evidence="2">
    <location>
        <position position="69"/>
    </location>
</feature>
<comment type="caution">
    <text evidence="2">The sequence shown here is derived from an EMBL/GenBank/DDBJ whole genome shotgun (WGS) entry which is preliminary data.</text>
</comment>
<reference evidence="2 3" key="1">
    <citation type="submission" date="2017-03" db="EMBL/GenBank/DDBJ databases">
        <title>Genomes of endolithic fungi from Antarctica.</title>
        <authorList>
            <person name="Coleine C."/>
            <person name="Masonjones S."/>
            <person name="Stajich J.E."/>
        </authorList>
    </citation>
    <scope>NUCLEOTIDE SEQUENCE [LARGE SCALE GENOMIC DNA]</scope>
    <source>
        <strain evidence="2 3">CCFEE 5187</strain>
    </source>
</reference>
<accession>A0A4U0WQE9</accession>
<gene>
    <name evidence="2" type="ORF">B0A49_08357</name>
</gene>
<evidence type="ECO:0000256" key="1">
    <source>
        <dbReference type="SAM" id="MobiDB-lite"/>
    </source>
</evidence>
<dbReference type="AlphaFoldDB" id="A0A4U0WQE9"/>
<dbReference type="Proteomes" id="UP000308768">
    <property type="component" value="Unassembled WGS sequence"/>
</dbReference>
<feature type="region of interest" description="Disordered" evidence="1">
    <location>
        <begin position="43"/>
        <end position="69"/>
    </location>
</feature>
<evidence type="ECO:0000313" key="2">
    <source>
        <dbReference type="EMBL" id="TKA65622.1"/>
    </source>
</evidence>
<dbReference type="EMBL" id="NAJN01001118">
    <property type="protein sequence ID" value="TKA65622.1"/>
    <property type="molecule type" value="Genomic_DNA"/>
</dbReference>
<protein>
    <submittedName>
        <fullName evidence="2">Uncharacterized protein</fullName>
    </submittedName>
</protein>
<sequence>MPFEPEKGPLTSNVWHDADFRQGLNPIVNSLAECPIRRLRRDEVEAKSRRQPKALGRVDVNAEGQNTLE</sequence>